<sequence>MFYSVPYYTIMLYGLVVPGCDWIPDLTLVHSGAVAQAQFSHIGASLHTRTPFTYRVPEASKTLFLIVNTLYGLIPQILSYRCVNSPHFFLKHRQDKND</sequence>
<evidence type="ECO:0000256" key="4">
    <source>
        <dbReference type="ARBA" id="ARBA00023136"/>
    </source>
</evidence>
<dbReference type="AlphaFoldDB" id="A0A0E9R6S2"/>
<dbReference type="GO" id="GO:0005765">
    <property type="term" value="C:lysosomal membrane"/>
    <property type="evidence" value="ECO:0007669"/>
    <property type="project" value="TreeGrafter"/>
</dbReference>
<accession>A0A0E9R6S2</accession>
<evidence type="ECO:0000256" key="5">
    <source>
        <dbReference type="PROSITE-ProRule" id="PRU01087"/>
    </source>
</evidence>
<dbReference type="Pfam" id="PF05241">
    <property type="entry name" value="EBP"/>
    <property type="match status" value="1"/>
</dbReference>
<evidence type="ECO:0000256" key="1">
    <source>
        <dbReference type="ARBA" id="ARBA00004141"/>
    </source>
</evidence>
<keyword evidence="2 5" id="KW-0812">Transmembrane</keyword>
<evidence type="ECO:0000256" key="3">
    <source>
        <dbReference type="ARBA" id="ARBA00022989"/>
    </source>
</evidence>
<reference evidence="7" key="1">
    <citation type="submission" date="2014-11" db="EMBL/GenBank/DDBJ databases">
        <authorList>
            <person name="Amaro Gonzalez C."/>
        </authorList>
    </citation>
    <scope>NUCLEOTIDE SEQUENCE</scope>
</reference>
<feature type="domain" description="EXPERA" evidence="6">
    <location>
        <begin position="1"/>
        <end position="79"/>
    </location>
</feature>
<keyword evidence="4 5" id="KW-0472">Membrane</keyword>
<name>A0A0E9R6S2_ANGAN</name>
<reference evidence="7" key="2">
    <citation type="journal article" date="2015" name="Fish Shellfish Immunol.">
        <title>Early steps in the European eel (Anguilla anguilla)-Vibrio vulnificus interaction in the gills: Role of the RtxA13 toxin.</title>
        <authorList>
            <person name="Callol A."/>
            <person name="Pajuelo D."/>
            <person name="Ebbesson L."/>
            <person name="Teles M."/>
            <person name="MacKenzie S."/>
            <person name="Amaro C."/>
        </authorList>
    </citation>
    <scope>NUCLEOTIDE SEQUENCE</scope>
</reference>
<evidence type="ECO:0000313" key="7">
    <source>
        <dbReference type="EMBL" id="JAH24467.1"/>
    </source>
</evidence>
<dbReference type="PROSITE" id="PS51751">
    <property type="entry name" value="EXPERA"/>
    <property type="match status" value="1"/>
</dbReference>
<keyword evidence="3 5" id="KW-1133">Transmembrane helix</keyword>
<proteinExistence type="predicted"/>
<dbReference type="PANTHER" id="PTHR14568:SF10">
    <property type="entry name" value="TRANSMEMBRANE 6 SUPERFAMILY MEMBER 1"/>
    <property type="match status" value="1"/>
</dbReference>
<organism evidence="7">
    <name type="scientific">Anguilla anguilla</name>
    <name type="common">European freshwater eel</name>
    <name type="synonym">Muraena anguilla</name>
    <dbReference type="NCBI Taxonomy" id="7936"/>
    <lineage>
        <taxon>Eukaryota</taxon>
        <taxon>Metazoa</taxon>
        <taxon>Chordata</taxon>
        <taxon>Craniata</taxon>
        <taxon>Vertebrata</taxon>
        <taxon>Euteleostomi</taxon>
        <taxon>Actinopterygii</taxon>
        <taxon>Neopterygii</taxon>
        <taxon>Teleostei</taxon>
        <taxon>Anguilliformes</taxon>
        <taxon>Anguillidae</taxon>
        <taxon>Anguilla</taxon>
    </lineage>
</organism>
<protein>
    <recommendedName>
        <fullName evidence="6">EXPERA domain-containing protein</fullName>
    </recommendedName>
</protein>
<evidence type="ECO:0000259" key="6">
    <source>
        <dbReference type="PROSITE" id="PS51751"/>
    </source>
</evidence>
<comment type="subcellular location">
    <subcellularLocation>
        <location evidence="1">Membrane</location>
        <topology evidence="1">Multi-pass membrane protein</topology>
    </subcellularLocation>
</comment>
<dbReference type="PANTHER" id="PTHR14568">
    <property type="entry name" value="TRANSMEMBRANE SUPERFAMILY 6 MEMBER 1/2"/>
    <property type="match status" value="1"/>
</dbReference>
<evidence type="ECO:0000256" key="2">
    <source>
        <dbReference type="ARBA" id="ARBA00022692"/>
    </source>
</evidence>
<dbReference type="EMBL" id="GBXM01084110">
    <property type="protein sequence ID" value="JAH24467.1"/>
    <property type="molecule type" value="Transcribed_RNA"/>
</dbReference>
<dbReference type="InterPro" id="IPR033118">
    <property type="entry name" value="EXPERA"/>
</dbReference>